<dbReference type="OMA" id="WLIDERE"/>
<feature type="domain" description="TadE-like" evidence="2">
    <location>
        <begin position="6"/>
        <end position="48"/>
    </location>
</feature>
<protein>
    <submittedName>
        <fullName evidence="4">Pilus assembly protein FlpJ</fullName>
    </submittedName>
</protein>
<dbReference type="EMBL" id="CP014774">
    <property type="protein sequence ID" value="ANB52173.1"/>
    <property type="molecule type" value="Genomic_DNA"/>
</dbReference>
<evidence type="ECO:0000313" key="3">
    <source>
        <dbReference type="EMBL" id="ANB52173.1"/>
    </source>
</evidence>
<dbReference type="RefSeq" id="WP_005359316.1">
    <property type="nucleotide sequence ID" value="NZ_CAAKNL010000015.1"/>
</dbReference>
<dbReference type="EMBL" id="RAWX01000002">
    <property type="protein sequence ID" value="RKJ89918.1"/>
    <property type="molecule type" value="Genomic_DNA"/>
</dbReference>
<dbReference type="Proteomes" id="UP000281725">
    <property type="component" value="Unassembled WGS sequence"/>
</dbReference>
<dbReference type="Proteomes" id="UP000076809">
    <property type="component" value="Chromosome"/>
</dbReference>
<proteinExistence type="predicted"/>
<keyword evidence="1" id="KW-1133">Transmembrane helix</keyword>
<accession>A0A160ESS2</accession>
<keyword evidence="1" id="KW-0472">Membrane</keyword>
<organism evidence="4 6">
    <name type="scientific">Aeromonas veronii</name>
    <dbReference type="NCBI Taxonomy" id="654"/>
    <lineage>
        <taxon>Bacteria</taxon>
        <taxon>Pseudomonadati</taxon>
        <taxon>Pseudomonadota</taxon>
        <taxon>Gammaproteobacteria</taxon>
        <taxon>Aeromonadales</taxon>
        <taxon>Aeromonadaceae</taxon>
        <taxon>Aeromonas</taxon>
    </lineage>
</organism>
<evidence type="ECO:0000313" key="6">
    <source>
        <dbReference type="Proteomes" id="UP000281725"/>
    </source>
</evidence>
<keyword evidence="1" id="KW-0812">Transmembrane</keyword>
<gene>
    <name evidence="4" type="ORF">D6R50_11890</name>
    <name evidence="3" type="ORF">WM43_05595</name>
</gene>
<dbReference type="InterPro" id="IPR012495">
    <property type="entry name" value="TadE-like_dom"/>
</dbReference>
<reference evidence="4 6" key="2">
    <citation type="submission" date="2018-09" db="EMBL/GenBank/DDBJ databases">
        <title>Genome sequencing of Aeromonas veronii MS-17-88.</title>
        <authorList>
            <person name="Tekedar H.C."/>
            <person name="Arick M.A."/>
            <person name="Hsu C.-Y."/>
            <person name="Thrash A."/>
            <person name="Karsi A."/>
            <person name="Lawrence M.L."/>
            <person name="Abdelhamed H."/>
        </authorList>
    </citation>
    <scope>NUCLEOTIDE SEQUENCE [LARGE SCALE GENOMIC DNA]</scope>
    <source>
        <strain evidence="4 6">MS 17-88</strain>
    </source>
</reference>
<dbReference type="AlphaFoldDB" id="A0A160ESS2"/>
<evidence type="ECO:0000259" key="2">
    <source>
        <dbReference type="Pfam" id="PF07811"/>
    </source>
</evidence>
<evidence type="ECO:0000256" key="1">
    <source>
        <dbReference type="SAM" id="Phobius"/>
    </source>
</evidence>
<dbReference type="Pfam" id="PF07811">
    <property type="entry name" value="TadE"/>
    <property type="match status" value="1"/>
</dbReference>
<reference evidence="3 5" key="1">
    <citation type="journal article" date="2016" name="J. Clin. Microbiol.">
        <title>Detection and Whole-Genome Sequencing of Carbapenemase-Producing Aeromonas hydrophila Isolates from Routine Perirectal Surveillance Culture.</title>
        <authorList>
            <person name="Hughes H.Y."/>
            <person name="Conlan S.P."/>
            <person name="Lau A.F."/>
            <person name="Dekker J.P."/>
            <person name="Michelin A.V."/>
            <person name="Youn J.H."/>
            <person name="Henderson D.K."/>
            <person name="Frank K.M."/>
            <person name="Segre J.A."/>
            <person name="Palmore T.N."/>
        </authorList>
    </citation>
    <scope>NUCLEOTIDE SEQUENCE [LARGE SCALE GENOMIC DNA]</scope>
    <source>
        <strain evidence="3 5">AVNIH1</strain>
    </source>
</reference>
<name>A0A160ESS2_AERVE</name>
<sequence length="157" mass="16885">MNHQRGVASIELVIILPLLLALLLLVVDVLRIQLQYSTLEYGLRAALRELQAESAAGRIPLAGAIRERLLKQGHGELAGVEVTVRHHVSLAAMLGQQEGGLDPGSDTRAPADPVLEVTARLRPRLLLTPSWLVADRQLGYQSTLLLLTDRLPAGGAG</sequence>
<feature type="transmembrane region" description="Helical" evidence="1">
    <location>
        <begin position="6"/>
        <end position="27"/>
    </location>
</feature>
<evidence type="ECO:0000313" key="5">
    <source>
        <dbReference type="Proteomes" id="UP000076809"/>
    </source>
</evidence>
<evidence type="ECO:0000313" key="4">
    <source>
        <dbReference type="EMBL" id="RKJ89918.1"/>
    </source>
</evidence>